<organism evidence="1 2">
    <name type="scientific">Trichostrongylus colubriformis</name>
    <name type="common">Black scour worm</name>
    <dbReference type="NCBI Taxonomy" id="6319"/>
    <lineage>
        <taxon>Eukaryota</taxon>
        <taxon>Metazoa</taxon>
        <taxon>Ecdysozoa</taxon>
        <taxon>Nematoda</taxon>
        <taxon>Chromadorea</taxon>
        <taxon>Rhabditida</taxon>
        <taxon>Rhabditina</taxon>
        <taxon>Rhabditomorpha</taxon>
        <taxon>Strongyloidea</taxon>
        <taxon>Trichostrongylidae</taxon>
        <taxon>Trichostrongylus</taxon>
    </lineage>
</organism>
<dbReference type="Proteomes" id="UP001331761">
    <property type="component" value="Unassembled WGS sequence"/>
</dbReference>
<evidence type="ECO:0000313" key="2">
    <source>
        <dbReference type="Proteomes" id="UP001331761"/>
    </source>
</evidence>
<dbReference type="AlphaFoldDB" id="A0AAN8FQW7"/>
<name>A0AAN8FQW7_TRICO</name>
<protein>
    <submittedName>
        <fullName evidence="1">Uncharacterized protein</fullName>
    </submittedName>
</protein>
<keyword evidence="2" id="KW-1185">Reference proteome</keyword>
<gene>
    <name evidence="1" type="ORF">GCK32_017681</name>
</gene>
<sequence length="131" mass="15177">GSYCVYCHYSKRVDIGIITQHSPNTFARDFLQCLRLPFVYYNARFRRLAVGPTGIIADESFDGAWTKQNSEYNFQLWLPVDPGYPSVYNAISEIAHYLRYSPVDKKIVLYIFENVPGDMGEINNSFEEIFL</sequence>
<accession>A0AAN8FQW7</accession>
<dbReference type="EMBL" id="WIXE01005141">
    <property type="protein sequence ID" value="KAK5982425.1"/>
    <property type="molecule type" value="Genomic_DNA"/>
</dbReference>
<feature type="non-terminal residue" evidence="1">
    <location>
        <position position="1"/>
    </location>
</feature>
<reference evidence="1 2" key="1">
    <citation type="submission" date="2019-10" db="EMBL/GenBank/DDBJ databases">
        <title>Assembly and Annotation for the nematode Trichostrongylus colubriformis.</title>
        <authorList>
            <person name="Martin J."/>
        </authorList>
    </citation>
    <scope>NUCLEOTIDE SEQUENCE [LARGE SCALE GENOMIC DNA]</scope>
    <source>
        <strain evidence="1">G859</strain>
        <tissue evidence="1">Whole worm</tissue>
    </source>
</reference>
<proteinExistence type="predicted"/>
<comment type="caution">
    <text evidence="1">The sequence shown here is derived from an EMBL/GenBank/DDBJ whole genome shotgun (WGS) entry which is preliminary data.</text>
</comment>
<evidence type="ECO:0000313" key="1">
    <source>
        <dbReference type="EMBL" id="KAK5982425.1"/>
    </source>
</evidence>